<comment type="pathway">
    <text evidence="2">Lipid metabolism; fatty acid biosynthesis.</text>
</comment>
<dbReference type="PATRIC" id="fig|1393736.3.peg.2659"/>
<organism evidence="16 17">
    <name type="scientific">Photorhabdus aegyptia</name>
    <dbReference type="NCBI Taxonomy" id="2805098"/>
    <lineage>
        <taxon>Bacteria</taxon>
        <taxon>Pseudomonadati</taxon>
        <taxon>Pseudomonadota</taxon>
        <taxon>Gammaproteobacteria</taxon>
        <taxon>Enterobacterales</taxon>
        <taxon>Morganellaceae</taxon>
        <taxon>Photorhabdus</taxon>
    </lineage>
</organism>
<dbReference type="RefSeq" id="WP_036779640.1">
    <property type="nucleotide sequence ID" value="NZ_CAWLTM010000078.1"/>
</dbReference>
<dbReference type="Gene3D" id="3.40.47.10">
    <property type="match status" value="1"/>
</dbReference>
<evidence type="ECO:0000256" key="2">
    <source>
        <dbReference type="ARBA" id="ARBA00005194"/>
    </source>
</evidence>
<evidence type="ECO:0000256" key="8">
    <source>
        <dbReference type="ARBA" id="ARBA00022692"/>
    </source>
</evidence>
<gene>
    <name evidence="16" type="ORF">BA1DRAFT_02597</name>
</gene>
<dbReference type="Pfam" id="PF00109">
    <property type="entry name" value="ketoacyl-synt"/>
    <property type="match status" value="1"/>
</dbReference>
<protein>
    <recommendedName>
        <fullName evidence="12">Nodulation protein E</fullName>
    </recommendedName>
    <alternativeName>
        <fullName evidence="13">Host-specificity of nodulation protein B</fullName>
    </alternativeName>
</protein>
<dbReference type="UniPathway" id="UPA00094"/>
<evidence type="ECO:0000256" key="6">
    <source>
        <dbReference type="ARBA" id="ARBA00022519"/>
    </source>
</evidence>
<proteinExistence type="inferred from homology"/>
<evidence type="ECO:0000313" key="17">
    <source>
        <dbReference type="Proteomes" id="UP000023464"/>
    </source>
</evidence>
<evidence type="ECO:0000259" key="15">
    <source>
        <dbReference type="PROSITE" id="PS52004"/>
    </source>
</evidence>
<dbReference type="GO" id="GO:0006633">
    <property type="term" value="P:fatty acid biosynthetic process"/>
    <property type="evidence" value="ECO:0007669"/>
    <property type="project" value="UniProtKB-UniPathway"/>
</dbReference>
<evidence type="ECO:0000313" key="16">
    <source>
        <dbReference type="EMBL" id="EYU14849.1"/>
    </source>
</evidence>
<dbReference type="InterPro" id="IPR016039">
    <property type="entry name" value="Thiolase-like"/>
</dbReference>
<dbReference type="InterPro" id="IPR014030">
    <property type="entry name" value="Ketoacyl_synth_N"/>
</dbReference>
<evidence type="ECO:0000256" key="1">
    <source>
        <dbReference type="ARBA" id="ARBA00004533"/>
    </source>
</evidence>
<dbReference type="CDD" id="cd00834">
    <property type="entry name" value="KAS_I_II"/>
    <property type="match status" value="1"/>
</dbReference>
<evidence type="ECO:0000256" key="11">
    <source>
        <dbReference type="ARBA" id="ARBA00037576"/>
    </source>
</evidence>
<name>A0A022PH32_9GAMM</name>
<dbReference type="SUPFAM" id="SSF53901">
    <property type="entry name" value="Thiolase-like"/>
    <property type="match status" value="2"/>
</dbReference>
<evidence type="ECO:0000256" key="14">
    <source>
        <dbReference type="RuleBase" id="RU003694"/>
    </source>
</evidence>
<reference evidence="16 17" key="1">
    <citation type="submission" date="2014-03" db="EMBL/GenBank/DDBJ databases">
        <title>Draft Genome of Photorhabdus luminescens BA1, an Egyptian Isolate.</title>
        <authorList>
            <person name="Ghazal S."/>
            <person name="Hurst S.G.IV."/>
            <person name="Morris K."/>
            <person name="Thomas K."/>
            <person name="Tisa L.S."/>
        </authorList>
    </citation>
    <scope>NUCLEOTIDE SEQUENCE [LARGE SCALE GENOMIC DNA]</scope>
    <source>
        <strain evidence="16 17">BA1</strain>
    </source>
</reference>
<dbReference type="InterPro" id="IPR018201">
    <property type="entry name" value="Ketoacyl_synth_AS"/>
</dbReference>
<evidence type="ECO:0000256" key="10">
    <source>
        <dbReference type="ARBA" id="ARBA00023136"/>
    </source>
</evidence>
<evidence type="ECO:0000256" key="3">
    <source>
        <dbReference type="ARBA" id="ARBA00008467"/>
    </source>
</evidence>
<dbReference type="AlphaFoldDB" id="A0A022PH32"/>
<dbReference type="InterPro" id="IPR020841">
    <property type="entry name" value="PKS_Beta-ketoAc_synthase_dom"/>
</dbReference>
<comment type="similarity">
    <text evidence="3 14">Belongs to the thiolase-like superfamily. Beta-ketoacyl-ACP synthases family.</text>
</comment>
<accession>A0A022PH32</accession>
<keyword evidence="6" id="KW-0997">Cell inner membrane</keyword>
<dbReference type="PANTHER" id="PTHR11712">
    <property type="entry name" value="POLYKETIDE SYNTHASE-RELATED"/>
    <property type="match status" value="1"/>
</dbReference>
<keyword evidence="4" id="KW-0536">Nodulation</keyword>
<evidence type="ECO:0000256" key="12">
    <source>
        <dbReference type="ARBA" id="ARBA00039445"/>
    </source>
</evidence>
<comment type="function">
    <text evidence="11">Proposed to synthesize NOD factor fatty acyl chain. Involved in the synthesis of a highly unsaturated fatty acid moiety, which forms part of a lipo-oligosaccharide that is responsible for host specificity.</text>
</comment>
<dbReference type="Proteomes" id="UP000023464">
    <property type="component" value="Unassembled WGS sequence"/>
</dbReference>
<dbReference type="Pfam" id="PF02801">
    <property type="entry name" value="Ketoacyl-synt_C"/>
    <property type="match status" value="1"/>
</dbReference>
<feature type="domain" description="Ketosynthase family 3 (KS3)" evidence="15">
    <location>
        <begin position="7"/>
        <end position="418"/>
    </location>
</feature>
<dbReference type="SMART" id="SM00825">
    <property type="entry name" value="PKS_KS"/>
    <property type="match status" value="1"/>
</dbReference>
<dbReference type="EMBL" id="JFGV01000037">
    <property type="protein sequence ID" value="EYU14849.1"/>
    <property type="molecule type" value="Genomic_DNA"/>
</dbReference>
<keyword evidence="7 14" id="KW-0808">Transferase</keyword>
<dbReference type="PROSITE" id="PS52004">
    <property type="entry name" value="KS3_2"/>
    <property type="match status" value="1"/>
</dbReference>
<dbReference type="InterPro" id="IPR000794">
    <property type="entry name" value="Beta-ketoacyl_synthase"/>
</dbReference>
<dbReference type="PROSITE" id="PS00606">
    <property type="entry name" value="KS3_1"/>
    <property type="match status" value="1"/>
</dbReference>
<comment type="subcellular location">
    <subcellularLocation>
        <location evidence="1">Cell inner membrane</location>
    </subcellularLocation>
</comment>
<evidence type="ECO:0000256" key="13">
    <source>
        <dbReference type="ARBA" id="ARBA00041756"/>
    </source>
</evidence>
<evidence type="ECO:0000256" key="5">
    <source>
        <dbReference type="ARBA" id="ARBA00022475"/>
    </source>
</evidence>
<dbReference type="GO" id="GO:0005886">
    <property type="term" value="C:plasma membrane"/>
    <property type="evidence" value="ECO:0007669"/>
    <property type="project" value="UniProtKB-SubCell"/>
</dbReference>
<evidence type="ECO:0000256" key="9">
    <source>
        <dbReference type="ARBA" id="ARBA00022989"/>
    </source>
</evidence>
<keyword evidence="9" id="KW-1133">Transmembrane helix</keyword>
<sequence length="421" mass="45475">MNIQTGYRRVAVTGYGSICSLGQNTQEIWDAILNYRVGYKKEEHPDASVVAKFFGNIPFSPDVSRFSKKLLKNLPKFSKLGLIAADEAIKMAFGNDKAALDENYSPFERGVIFGTGWGGEDATVENSHSYADQGIASPMTNIMSMHSVGTAAISMNWNLRGYQNTPVAACATGSMAIGDAFELIRSGRTKMMLAGGGESIRDPFIVWSIDILGALSKEQESVEKACCPFSQDRSGFVMSEGAAILCLEDYDSAVARGAKILAEVIGYGNYSDASDMTAPAPDCKGRVMAIQMALEQAKLSTSDIHYINAHGTSTPLNDINETDVLKMSLGEHAYRIPISSTKSYTGHLIAGAGAIESIFCIKAIETATIPATMHLNNPDPLCDLDYVPNIHRTHQVIDTTLNVNYGFGGTNCALIFRKADR</sequence>
<keyword evidence="17" id="KW-1185">Reference proteome</keyword>
<keyword evidence="10" id="KW-0472">Membrane</keyword>
<keyword evidence="8" id="KW-0812">Transmembrane</keyword>
<evidence type="ECO:0000256" key="7">
    <source>
        <dbReference type="ARBA" id="ARBA00022679"/>
    </source>
</evidence>
<keyword evidence="5" id="KW-1003">Cell membrane</keyword>
<dbReference type="InterPro" id="IPR014031">
    <property type="entry name" value="Ketoacyl_synth_C"/>
</dbReference>
<dbReference type="GO" id="GO:0004315">
    <property type="term" value="F:3-oxoacyl-[acyl-carrier-protein] synthase activity"/>
    <property type="evidence" value="ECO:0007669"/>
    <property type="project" value="InterPro"/>
</dbReference>
<comment type="caution">
    <text evidence="16">The sequence shown here is derived from an EMBL/GenBank/DDBJ whole genome shotgun (WGS) entry which is preliminary data.</text>
</comment>
<keyword evidence="16" id="KW-0012">Acyltransferase</keyword>
<evidence type="ECO:0000256" key="4">
    <source>
        <dbReference type="ARBA" id="ARBA00022458"/>
    </source>
</evidence>
<dbReference type="PANTHER" id="PTHR11712:SF352">
    <property type="entry name" value="3-OXOACYL-[ACYL-CARRIER-PROTEIN] SYNTHASE"/>
    <property type="match status" value="1"/>
</dbReference>